<feature type="signal peptide" evidence="1">
    <location>
        <begin position="1"/>
        <end position="18"/>
    </location>
</feature>
<dbReference type="EMBL" id="QICL01000002">
    <property type="protein sequence ID" value="PXV68136.1"/>
    <property type="molecule type" value="Genomic_DNA"/>
</dbReference>
<organism evidence="2 3">
    <name type="scientific">Dysgonomonas alginatilytica</name>
    <dbReference type="NCBI Taxonomy" id="1605892"/>
    <lineage>
        <taxon>Bacteria</taxon>
        <taxon>Pseudomonadati</taxon>
        <taxon>Bacteroidota</taxon>
        <taxon>Bacteroidia</taxon>
        <taxon>Bacteroidales</taxon>
        <taxon>Dysgonomonadaceae</taxon>
        <taxon>Dysgonomonas</taxon>
    </lineage>
</organism>
<accession>A0A2V3PUS2</accession>
<feature type="chain" id="PRO_5016031002" evidence="1">
    <location>
        <begin position="19"/>
        <end position="192"/>
    </location>
</feature>
<dbReference type="Proteomes" id="UP000247973">
    <property type="component" value="Unassembled WGS sequence"/>
</dbReference>
<gene>
    <name evidence="2" type="ORF">CLV62_102168</name>
</gene>
<evidence type="ECO:0000313" key="3">
    <source>
        <dbReference type="Proteomes" id="UP000247973"/>
    </source>
</evidence>
<evidence type="ECO:0000313" key="2">
    <source>
        <dbReference type="EMBL" id="PXV68136.1"/>
    </source>
</evidence>
<keyword evidence="3" id="KW-1185">Reference proteome</keyword>
<protein>
    <submittedName>
        <fullName evidence="2">Uncharacterized protein</fullName>
    </submittedName>
</protein>
<reference evidence="2 3" key="1">
    <citation type="submission" date="2018-03" db="EMBL/GenBank/DDBJ databases">
        <title>Genomic Encyclopedia of Archaeal and Bacterial Type Strains, Phase II (KMG-II): from individual species to whole genera.</title>
        <authorList>
            <person name="Goeker M."/>
        </authorList>
    </citation>
    <scope>NUCLEOTIDE SEQUENCE [LARGE SCALE GENOMIC DNA]</scope>
    <source>
        <strain evidence="2 3">DSM 100214</strain>
    </source>
</reference>
<proteinExistence type="predicted"/>
<dbReference type="AlphaFoldDB" id="A0A2V3PUS2"/>
<keyword evidence="1" id="KW-0732">Signal</keyword>
<name>A0A2V3PUS2_9BACT</name>
<comment type="caution">
    <text evidence="2">The sequence shown here is derived from an EMBL/GenBank/DDBJ whole genome shotgun (WGS) entry which is preliminary data.</text>
</comment>
<evidence type="ECO:0000256" key="1">
    <source>
        <dbReference type="SAM" id="SignalP"/>
    </source>
</evidence>
<sequence length="192" mass="21901">MKKKLLLFVLFSVFIVKAQENISFPASFKLNPKLLSGMVIAEIPAEYKKEGIINNPAVIEDTHAIRMMANSDNRDILQLYYEIYETKEEDDYGRDDAGVIVSRFVSEEALKNNLGELRNQSNLAYLVKNNYLIKVWSDASQNSEEHINGMVNYYQNSLQAELYQAAEQPGDTTEVVQIEFYEPADSTGISLW</sequence>
<dbReference type="RefSeq" id="WP_110309421.1">
    <property type="nucleotide sequence ID" value="NZ_QICL01000002.1"/>
</dbReference>